<evidence type="ECO:0000256" key="2">
    <source>
        <dbReference type="SAM" id="Phobius"/>
    </source>
</evidence>
<dbReference type="SUPFAM" id="SSF50346">
    <property type="entry name" value="PRC-barrel domain"/>
    <property type="match status" value="2"/>
</dbReference>
<feature type="compositionally biased region" description="Pro residues" evidence="1">
    <location>
        <begin position="33"/>
        <end position="46"/>
    </location>
</feature>
<sequence length="329" mass="35018">MSGGVPRQHVIRWILAWILLSVLAGCSTWFAPKPPPVTEQPAPSPEPETESPPEAASEASAPEPANPPSAHAEAPETHKAPPRPVHRRPPPHRAPPAETPPPPAPVAPAPIVTTRLLSSNDTRSLLDARVQRPDGKVIGRAIDMFVDKEGEPIEMLVNLSGFMGIGDRKVRFPWSAFTFNMAPKKTAITLSVPRGQPPAAEALKKHGPASASATHDDAPLLRLIDATVERGDGSRVGRVTDVLIDNHAAPQAAVLDVGSLIHQRRRIAADWSALRFVRKNKDDGLTVQADLSDAQVEAAPSYEPEQPVRAVSPAPPPAKPAATSTASSR</sequence>
<dbReference type="Proteomes" id="UP000235777">
    <property type="component" value="Unassembled WGS sequence"/>
</dbReference>
<feature type="compositionally biased region" description="Low complexity" evidence="1">
    <location>
        <begin position="52"/>
        <end position="72"/>
    </location>
</feature>
<feature type="transmembrane region" description="Helical" evidence="2">
    <location>
        <begin position="12"/>
        <end position="31"/>
    </location>
</feature>
<evidence type="ECO:0000313" key="3">
    <source>
        <dbReference type="EMBL" id="PMS30845.1"/>
    </source>
</evidence>
<feature type="compositionally biased region" description="Pro residues" evidence="1">
    <location>
        <begin position="92"/>
        <end position="108"/>
    </location>
</feature>
<reference evidence="3 4" key="1">
    <citation type="submission" date="2018-01" db="EMBL/GenBank/DDBJ databases">
        <title>Whole genome analyses suggest that Burkholderia sensu lato contains two further novel genera in the rhizoxinica-symbiotica group Mycetohabitans gen. nov., and Trinickia gen. nov.: implications for the evolution of diazotrophy and nodulation in the Burkholderiaceae.</title>
        <authorList>
            <person name="Estrada-de los Santos P."/>
            <person name="Palmer M."/>
            <person name="Chavez-Ramirez B."/>
            <person name="Beukes C."/>
            <person name="Steenkamp E.T."/>
            <person name="Hirsch A.M."/>
            <person name="Manyaka P."/>
            <person name="Maluk M."/>
            <person name="Lafos M."/>
            <person name="Crook M."/>
            <person name="Gross E."/>
            <person name="Simon M.F."/>
            <person name="Bueno dos Reis Junior F."/>
            <person name="Poole P.S."/>
            <person name="Venter S.N."/>
            <person name="James E.K."/>
        </authorList>
    </citation>
    <scope>NUCLEOTIDE SEQUENCE [LARGE SCALE GENOMIC DNA]</scope>
    <source>
        <strain evidence="3 4">JPY 581</strain>
    </source>
</reference>
<name>A0A2N7WNC6_9BURK</name>
<feature type="compositionally biased region" description="Low complexity" evidence="1">
    <location>
        <begin position="320"/>
        <end position="329"/>
    </location>
</feature>
<dbReference type="AlphaFoldDB" id="A0A2N7WNC6"/>
<evidence type="ECO:0000256" key="1">
    <source>
        <dbReference type="SAM" id="MobiDB-lite"/>
    </source>
</evidence>
<dbReference type="EMBL" id="PNYC01000028">
    <property type="protein sequence ID" value="PMS30845.1"/>
    <property type="molecule type" value="Genomic_DNA"/>
</dbReference>
<keyword evidence="2" id="KW-0472">Membrane</keyword>
<keyword evidence="4" id="KW-1185">Reference proteome</keyword>
<dbReference type="PROSITE" id="PS51257">
    <property type="entry name" value="PROKAR_LIPOPROTEIN"/>
    <property type="match status" value="1"/>
</dbReference>
<dbReference type="Gene3D" id="2.30.30.240">
    <property type="entry name" value="PRC-barrel domain"/>
    <property type="match status" value="2"/>
</dbReference>
<keyword evidence="2" id="KW-1133">Transmembrane helix</keyword>
<dbReference type="STRING" id="863227.GCA_000373005_03470"/>
<protein>
    <submittedName>
        <fullName evidence="3">Photosystem reaction center subunit H</fullName>
    </submittedName>
</protein>
<dbReference type="InterPro" id="IPR011033">
    <property type="entry name" value="PRC_barrel-like_sf"/>
</dbReference>
<proteinExistence type="predicted"/>
<gene>
    <name evidence="3" type="ORF">C0Z20_28985</name>
</gene>
<feature type="region of interest" description="Disordered" evidence="1">
    <location>
        <begin position="297"/>
        <end position="329"/>
    </location>
</feature>
<evidence type="ECO:0000313" key="4">
    <source>
        <dbReference type="Proteomes" id="UP000235777"/>
    </source>
</evidence>
<feature type="compositionally biased region" description="Basic residues" evidence="1">
    <location>
        <begin position="80"/>
        <end position="91"/>
    </location>
</feature>
<keyword evidence="2" id="KW-0812">Transmembrane</keyword>
<comment type="caution">
    <text evidence="3">The sequence shown here is derived from an EMBL/GenBank/DDBJ whole genome shotgun (WGS) entry which is preliminary data.</text>
</comment>
<organism evidence="3 4">
    <name type="scientific">Trinickia symbiotica</name>
    <dbReference type="NCBI Taxonomy" id="863227"/>
    <lineage>
        <taxon>Bacteria</taxon>
        <taxon>Pseudomonadati</taxon>
        <taxon>Pseudomonadota</taxon>
        <taxon>Betaproteobacteria</taxon>
        <taxon>Burkholderiales</taxon>
        <taxon>Burkholderiaceae</taxon>
        <taxon>Trinickia</taxon>
    </lineage>
</organism>
<accession>A0A2N7WNC6</accession>
<dbReference type="RefSeq" id="WP_026229925.1">
    <property type="nucleotide sequence ID" value="NZ_KB890183.1"/>
</dbReference>
<feature type="region of interest" description="Disordered" evidence="1">
    <location>
        <begin position="33"/>
        <end position="109"/>
    </location>
</feature>
<dbReference type="OrthoDB" id="9085961at2"/>